<comment type="pathway">
    <text evidence="2 15">Lipid metabolism; fatty acid biosynthesis.</text>
</comment>
<feature type="non-terminal residue" evidence="16">
    <location>
        <position position="1"/>
    </location>
</feature>
<keyword evidence="5 15" id="KW-0444">Lipid biosynthesis</keyword>
<evidence type="ECO:0000256" key="1">
    <source>
        <dbReference type="ARBA" id="ARBA00004141"/>
    </source>
</evidence>
<evidence type="ECO:0000256" key="15">
    <source>
        <dbReference type="RuleBase" id="RU363109"/>
    </source>
</evidence>
<comment type="function">
    <text evidence="15">Catalyzes the third of the four reactions of the long-chain fatty acids elongation cycle. This endoplasmic reticulum-bound enzymatic process, allows the addition of two carbons to the chain of long- and very long-chain fatty acids/VLCFAs per cycle. This enzyme catalyzes the dehydration of the 3-hydroxyacyl-CoA intermediate into trans-2,3-enoyl-CoA, within each cycle of fatty acid elongation. Thereby, it participates to the production of VLCFAs of different chain lengths that are involved in multiple biological processes as precursors of membrane lipids and lipid mediators.</text>
</comment>
<evidence type="ECO:0000256" key="3">
    <source>
        <dbReference type="ARBA" id="ARBA00007811"/>
    </source>
</evidence>
<evidence type="ECO:0000256" key="4">
    <source>
        <dbReference type="ARBA" id="ARBA00013122"/>
    </source>
</evidence>
<evidence type="ECO:0000256" key="6">
    <source>
        <dbReference type="ARBA" id="ARBA00022692"/>
    </source>
</evidence>
<gene>
    <name evidence="16" type="ORF">M9458_020330</name>
</gene>
<dbReference type="AlphaFoldDB" id="A0ABD0QET2"/>
<evidence type="ECO:0000256" key="8">
    <source>
        <dbReference type="ARBA" id="ARBA00022989"/>
    </source>
</evidence>
<evidence type="ECO:0000256" key="5">
    <source>
        <dbReference type="ARBA" id="ARBA00022516"/>
    </source>
</evidence>
<reference evidence="16 17" key="1">
    <citation type="submission" date="2024-05" db="EMBL/GenBank/DDBJ databases">
        <title>Genome sequencing and assembly of Indian major carp, Cirrhinus mrigala (Hamilton, 1822).</title>
        <authorList>
            <person name="Mohindra V."/>
            <person name="Chowdhury L.M."/>
            <person name="Lal K."/>
            <person name="Jena J.K."/>
        </authorList>
    </citation>
    <scope>NUCLEOTIDE SEQUENCE [LARGE SCALE GENOMIC DNA]</scope>
    <source>
        <strain evidence="16">CM1030</strain>
        <tissue evidence="16">Blood</tissue>
    </source>
</reference>
<comment type="catalytic activity">
    <reaction evidence="13">
        <text>(3R)-hydroxyhexadecanoyl-CoA = (2E)-hexadecenoyl-CoA + H2O</text>
        <dbReference type="Rhea" id="RHEA:39159"/>
        <dbReference type="ChEBI" id="CHEBI:15377"/>
        <dbReference type="ChEBI" id="CHEBI:61526"/>
        <dbReference type="ChEBI" id="CHEBI:74278"/>
    </reaction>
    <physiologicalReaction direction="left-to-right" evidence="13">
        <dbReference type="Rhea" id="RHEA:39160"/>
    </physiologicalReaction>
</comment>
<evidence type="ECO:0000313" key="16">
    <source>
        <dbReference type="EMBL" id="KAL0184634.1"/>
    </source>
</evidence>
<evidence type="ECO:0000256" key="11">
    <source>
        <dbReference type="ARBA" id="ARBA00023160"/>
    </source>
</evidence>
<dbReference type="GO" id="GO:0102158">
    <property type="term" value="F:very-long-chain (3R)-3-hydroxyacyl-CoA dehydratase activity"/>
    <property type="evidence" value="ECO:0007669"/>
    <property type="project" value="UniProtKB-EC"/>
</dbReference>
<comment type="caution">
    <text evidence="15">Lacks conserved residue(s) required for the propagation of feature annotation.</text>
</comment>
<evidence type="ECO:0000256" key="13">
    <source>
        <dbReference type="ARBA" id="ARBA00023688"/>
    </source>
</evidence>
<dbReference type="EC" id="4.2.1.134" evidence="4 15"/>
<sequence>YTFFIVLYPMGVAGELLTIYAALPYVQKTGLYSITLPNKYNFSFDYYTFLILIMISYIP</sequence>
<evidence type="ECO:0000256" key="14">
    <source>
        <dbReference type="ARBA" id="ARBA00023727"/>
    </source>
</evidence>
<keyword evidence="8 15" id="KW-1133">Transmembrane helix</keyword>
<keyword evidence="12 15" id="KW-0456">Lyase</keyword>
<comment type="subcellular location">
    <subcellularLocation>
        <location evidence="15">Endoplasmic reticulum membrane</location>
        <topology evidence="15">Multi-pass membrane protein</topology>
    </subcellularLocation>
    <subcellularLocation>
        <location evidence="1">Membrane</location>
        <topology evidence="1">Multi-pass membrane protein</topology>
    </subcellularLocation>
</comment>
<organism evidence="16 17">
    <name type="scientific">Cirrhinus mrigala</name>
    <name type="common">Mrigala</name>
    <dbReference type="NCBI Taxonomy" id="683832"/>
    <lineage>
        <taxon>Eukaryota</taxon>
        <taxon>Metazoa</taxon>
        <taxon>Chordata</taxon>
        <taxon>Craniata</taxon>
        <taxon>Vertebrata</taxon>
        <taxon>Euteleostomi</taxon>
        <taxon>Actinopterygii</taxon>
        <taxon>Neopterygii</taxon>
        <taxon>Teleostei</taxon>
        <taxon>Ostariophysi</taxon>
        <taxon>Cypriniformes</taxon>
        <taxon>Cyprinidae</taxon>
        <taxon>Labeoninae</taxon>
        <taxon>Labeonini</taxon>
        <taxon>Cirrhinus</taxon>
    </lineage>
</organism>
<dbReference type="PANTHER" id="PTHR11035">
    <property type="entry name" value="VERY-LONG-CHAIN (3R)-3-HYDROXYACYL-COA DEHYDRATASE"/>
    <property type="match status" value="1"/>
</dbReference>
<dbReference type="Proteomes" id="UP001529510">
    <property type="component" value="Unassembled WGS sequence"/>
</dbReference>
<evidence type="ECO:0000256" key="12">
    <source>
        <dbReference type="ARBA" id="ARBA00023239"/>
    </source>
</evidence>
<evidence type="ECO:0000256" key="9">
    <source>
        <dbReference type="ARBA" id="ARBA00023098"/>
    </source>
</evidence>
<evidence type="ECO:0000256" key="2">
    <source>
        <dbReference type="ARBA" id="ARBA00005194"/>
    </source>
</evidence>
<evidence type="ECO:0000256" key="7">
    <source>
        <dbReference type="ARBA" id="ARBA00022832"/>
    </source>
</evidence>
<evidence type="ECO:0000256" key="10">
    <source>
        <dbReference type="ARBA" id="ARBA00023136"/>
    </source>
</evidence>
<keyword evidence="7 15" id="KW-0276">Fatty acid metabolism</keyword>
<keyword evidence="15" id="KW-0256">Endoplasmic reticulum</keyword>
<keyword evidence="11 15" id="KW-0275">Fatty acid biosynthesis</keyword>
<dbReference type="GO" id="GO:0006633">
    <property type="term" value="P:fatty acid biosynthetic process"/>
    <property type="evidence" value="ECO:0007669"/>
    <property type="project" value="UniProtKB-KW"/>
</dbReference>
<dbReference type="InterPro" id="IPR007482">
    <property type="entry name" value="Tyr_Pase-like_PTPLA"/>
</dbReference>
<dbReference type="GO" id="GO:0005789">
    <property type="term" value="C:endoplasmic reticulum membrane"/>
    <property type="evidence" value="ECO:0007669"/>
    <property type="project" value="UniProtKB-SubCell"/>
</dbReference>
<dbReference type="PANTHER" id="PTHR11035:SF17">
    <property type="entry name" value="VERY-LONG-CHAIN (3R)-3-HYDROXYACYL-COA DEHYDRATASE 2"/>
    <property type="match status" value="1"/>
</dbReference>
<accession>A0ABD0QET2</accession>
<keyword evidence="10 15" id="KW-0472">Membrane</keyword>
<proteinExistence type="inferred from homology"/>
<feature type="non-terminal residue" evidence="16">
    <location>
        <position position="59"/>
    </location>
</feature>
<dbReference type="EMBL" id="JAMKFB020000009">
    <property type="protein sequence ID" value="KAL0184634.1"/>
    <property type="molecule type" value="Genomic_DNA"/>
</dbReference>
<comment type="caution">
    <text evidence="16">The sequence shown here is derived from an EMBL/GenBank/DDBJ whole genome shotgun (WGS) entry which is preliminary data.</text>
</comment>
<protein>
    <recommendedName>
        <fullName evidence="4 15">Very-long-chain (3R)-3-hydroxyacyl-CoA dehydratase</fullName>
        <ecNumber evidence="4 15">4.2.1.134</ecNumber>
    </recommendedName>
</protein>
<name>A0ABD0QET2_CIRMR</name>
<comment type="catalytic activity">
    <reaction evidence="14">
        <text>a very-long-chain (3R)-3-hydroxyacyl-CoA = a very-long-chain (2E)-enoyl-CoA + H2O</text>
        <dbReference type="Rhea" id="RHEA:45812"/>
        <dbReference type="ChEBI" id="CHEBI:15377"/>
        <dbReference type="ChEBI" id="CHEBI:83728"/>
        <dbReference type="ChEBI" id="CHEBI:85440"/>
        <dbReference type="EC" id="4.2.1.134"/>
    </reaction>
    <physiologicalReaction direction="left-to-right" evidence="14">
        <dbReference type="Rhea" id="RHEA:45813"/>
    </physiologicalReaction>
</comment>
<keyword evidence="17" id="KW-1185">Reference proteome</keyword>
<dbReference type="Pfam" id="PF04387">
    <property type="entry name" value="PTPLA"/>
    <property type="match status" value="1"/>
</dbReference>
<feature type="transmembrane region" description="Helical" evidence="15">
    <location>
        <begin position="6"/>
        <end position="26"/>
    </location>
</feature>
<keyword evidence="6 15" id="KW-0812">Transmembrane</keyword>
<feature type="transmembrane region" description="Helical" evidence="15">
    <location>
        <begin position="38"/>
        <end position="58"/>
    </location>
</feature>
<evidence type="ECO:0000313" key="17">
    <source>
        <dbReference type="Proteomes" id="UP001529510"/>
    </source>
</evidence>
<comment type="similarity">
    <text evidence="3 15">Belongs to the very long-chain fatty acids dehydratase HACD family.</text>
</comment>
<keyword evidence="9 15" id="KW-0443">Lipid metabolism</keyword>